<dbReference type="SUPFAM" id="SSF110395">
    <property type="entry name" value="CutC-like"/>
    <property type="match status" value="1"/>
</dbReference>
<reference evidence="3" key="1">
    <citation type="journal article" date="2023" name="Comput. Struct. Biotechnol. J.">
        <title>Discovery of a novel marine Bacteroidetes with a rich repertoire of carbohydrate-active enzymes.</title>
        <authorList>
            <person name="Chen B."/>
            <person name="Liu G."/>
            <person name="Chen Q."/>
            <person name="Wang H."/>
            <person name="Liu L."/>
            <person name="Tang K."/>
        </authorList>
    </citation>
    <scope>NUCLEOTIDE SEQUENCE</scope>
    <source>
        <strain evidence="3">TK19036</strain>
    </source>
</reference>
<dbReference type="InterPro" id="IPR005627">
    <property type="entry name" value="CutC-like"/>
</dbReference>
<dbReference type="PANTHER" id="PTHR12598">
    <property type="entry name" value="COPPER HOMEOSTASIS PROTEIN CUTC"/>
    <property type="match status" value="1"/>
</dbReference>
<dbReference type="HAMAP" id="MF_00795">
    <property type="entry name" value="CutC"/>
    <property type="match status" value="1"/>
</dbReference>
<comment type="caution">
    <text evidence="2">Once thought to be involved in copper homeostasis, experiments in E.coli have shown this is not the case.</text>
</comment>
<dbReference type="Pfam" id="PF03932">
    <property type="entry name" value="CutC"/>
    <property type="match status" value="1"/>
</dbReference>
<keyword evidence="2" id="KW-0963">Cytoplasm</keyword>
<evidence type="ECO:0000256" key="1">
    <source>
        <dbReference type="ARBA" id="ARBA00007768"/>
    </source>
</evidence>
<dbReference type="Gene3D" id="3.20.20.380">
    <property type="entry name" value="Copper homeostasis (CutC) domain"/>
    <property type="match status" value="1"/>
</dbReference>
<reference evidence="3" key="2">
    <citation type="journal article" date="2024" name="Antonie Van Leeuwenhoek">
        <title>Roseihalotalea indica gen. nov., sp. nov., a halophilic Bacteroidetes from mesopelagic Southwest Indian Ocean with higher carbohydrate metabolic potential.</title>
        <authorList>
            <person name="Chen B."/>
            <person name="Zhang M."/>
            <person name="Lin D."/>
            <person name="Ye J."/>
            <person name="Tang K."/>
        </authorList>
    </citation>
    <scope>NUCLEOTIDE SEQUENCE</scope>
    <source>
        <strain evidence="3">TK19036</strain>
    </source>
</reference>
<protein>
    <recommendedName>
        <fullName evidence="2">PF03932 family protein CutC</fullName>
    </recommendedName>
</protein>
<organism evidence="3">
    <name type="scientific">Roseihalotalea indica</name>
    <dbReference type="NCBI Taxonomy" id="2867963"/>
    <lineage>
        <taxon>Bacteria</taxon>
        <taxon>Pseudomonadati</taxon>
        <taxon>Bacteroidota</taxon>
        <taxon>Cytophagia</taxon>
        <taxon>Cytophagales</taxon>
        <taxon>Catalimonadaceae</taxon>
        <taxon>Roseihalotalea</taxon>
    </lineage>
</organism>
<sequence>MKKRFLEICVDSLQSALIAEEAGADRIELCSSLDVGGLTPDPALFMLARQKLNIPIHVLIRPRSGNFVYDSLDEELMVESIRFFEKHGANGVVIGALTDQNAIDVPLMEELMKATASLSVTFHRAFDQLANPTEAVDILYKLGVERILTSGQKATAEDGLPLLQQLLEVVEKKLIILPGGGVNSENAAKLLAIGLSELHASVRENVNYSTSKPNVSLSLGGLPDEYRYADYQEIVKLHNIIHPHET</sequence>
<gene>
    <name evidence="2" type="primary">cutC</name>
    <name evidence="3" type="ORF">K4G66_28490</name>
</gene>
<comment type="similarity">
    <text evidence="1 2">Belongs to the CutC family.</text>
</comment>
<dbReference type="FunFam" id="3.20.20.380:FF:000001">
    <property type="entry name" value="Copper homeostasis protein CutC"/>
    <property type="match status" value="1"/>
</dbReference>
<evidence type="ECO:0000256" key="2">
    <source>
        <dbReference type="HAMAP-Rule" id="MF_00795"/>
    </source>
</evidence>
<dbReference type="GO" id="GO:0005507">
    <property type="term" value="F:copper ion binding"/>
    <property type="evidence" value="ECO:0007669"/>
    <property type="project" value="TreeGrafter"/>
</dbReference>
<dbReference type="AlphaFoldDB" id="A0AA49GM53"/>
<dbReference type="InterPro" id="IPR036822">
    <property type="entry name" value="CutC-like_dom_sf"/>
</dbReference>
<accession>A0AA49GM53</accession>
<comment type="subcellular location">
    <subcellularLocation>
        <location evidence="2">Cytoplasm</location>
    </subcellularLocation>
</comment>
<proteinExistence type="inferred from homology"/>
<name>A0AA49GM53_9BACT</name>
<evidence type="ECO:0000313" key="3">
    <source>
        <dbReference type="EMBL" id="WKN36304.1"/>
    </source>
</evidence>
<dbReference type="GO" id="GO:0005737">
    <property type="term" value="C:cytoplasm"/>
    <property type="evidence" value="ECO:0007669"/>
    <property type="project" value="UniProtKB-SubCell"/>
</dbReference>
<dbReference type="PANTHER" id="PTHR12598:SF0">
    <property type="entry name" value="COPPER HOMEOSTASIS PROTEIN CUTC HOMOLOG"/>
    <property type="match status" value="1"/>
</dbReference>
<dbReference type="EMBL" id="CP120682">
    <property type="protein sequence ID" value="WKN36304.1"/>
    <property type="molecule type" value="Genomic_DNA"/>
</dbReference>